<name>A0AAV2RY56_MEGNR</name>
<feature type="non-terminal residue" evidence="3">
    <location>
        <position position="1"/>
    </location>
</feature>
<feature type="region of interest" description="Disordered" evidence="1">
    <location>
        <begin position="145"/>
        <end position="220"/>
    </location>
</feature>
<feature type="signal peptide" evidence="2">
    <location>
        <begin position="1"/>
        <end position="18"/>
    </location>
</feature>
<evidence type="ECO:0008006" key="5">
    <source>
        <dbReference type="Google" id="ProtNLM"/>
    </source>
</evidence>
<evidence type="ECO:0000256" key="1">
    <source>
        <dbReference type="SAM" id="MobiDB-lite"/>
    </source>
</evidence>
<evidence type="ECO:0000313" key="3">
    <source>
        <dbReference type="EMBL" id="CAL4147501.1"/>
    </source>
</evidence>
<evidence type="ECO:0000313" key="4">
    <source>
        <dbReference type="Proteomes" id="UP001497623"/>
    </source>
</evidence>
<feature type="compositionally biased region" description="Basic residues" evidence="1">
    <location>
        <begin position="145"/>
        <end position="157"/>
    </location>
</feature>
<sequence>FSRMNVLLPFLLLASVISIQVSGVAKSVGTCKKLGGRCVPSSRSCQYVISKANCLADKTCCATKAIGERQLYKKVGRETLVNRNPAGKTPAEIKNKNKLKKGKVGNKTKKIKKKIKLKKDKVGKKTKRIKKTNRPNNIKIDKKTRKIQKIKGSGKRTMKIEERKIKTQGDKDDVKRTRKIQQGNMNNKGVEGSGKRTKEIEERKIKKQGDKGDKYIGNYQ</sequence>
<protein>
    <recommendedName>
        <fullName evidence="5">WAP domain-containing protein</fullName>
    </recommendedName>
</protein>
<dbReference type="AlphaFoldDB" id="A0AAV2RY56"/>
<organism evidence="3 4">
    <name type="scientific">Meganyctiphanes norvegica</name>
    <name type="common">Northern krill</name>
    <name type="synonym">Thysanopoda norvegica</name>
    <dbReference type="NCBI Taxonomy" id="48144"/>
    <lineage>
        <taxon>Eukaryota</taxon>
        <taxon>Metazoa</taxon>
        <taxon>Ecdysozoa</taxon>
        <taxon>Arthropoda</taxon>
        <taxon>Crustacea</taxon>
        <taxon>Multicrustacea</taxon>
        <taxon>Malacostraca</taxon>
        <taxon>Eumalacostraca</taxon>
        <taxon>Eucarida</taxon>
        <taxon>Euphausiacea</taxon>
        <taxon>Euphausiidae</taxon>
        <taxon>Meganyctiphanes</taxon>
    </lineage>
</organism>
<evidence type="ECO:0000256" key="2">
    <source>
        <dbReference type="SAM" id="SignalP"/>
    </source>
</evidence>
<keyword evidence="4" id="KW-1185">Reference proteome</keyword>
<reference evidence="3 4" key="1">
    <citation type="submission" date="2024-05" db="EMBL/GenBank/DDBJ databases">
        <authorList>
            <person name="Wallberg A."/>
        </authorList>
    </citation>
    <scope>NUCLEOTIDE SEQUENCE [LARGE SCALE GENOMIC DNA]</scope>
</reference>
<gene>
    <name evidence="3" type="ORF">MNOR_LOCUS30052</name>
</gene>
<feature type="compositionally biased region" description="Basic and acidic residues" evidence="1">
    <location>
        <begin position="193"/>
        <end position="214"/>
    </location>
</feature>
<dbReference type="Proteomes" id="UP001497623">
    <property type="component" value="Unassembled WGS sequence"/>
</dbReference>
<feature type="chain" id="PRO_5043920821" description="WAP domain-containing protein" evidence="2">
    <location>
        <begin position="19"/>
        <end position="220"/>
    </location>
</feature>
<keyword evidence="2" id="KW-0732">Signal</keyword>
<proteinExistence type="predicted"/>
<feature type="compositionally biased region" description="Basic and acidic residues" evidence="1">
    <location>
        <begin position="158"/>
        <end position="175"/>
    </location>
</feature>
<dbReference type="EMBL" id="CAXKWB010035963">
    <property type="protein sequence ID" value="CAL4147501.1"/>
    <property type="molecule type" value="Genomic_DNA"/>
</dbReference>
<accession>A0AAV2RY56</accession>
<comment type="caution">
    <text evidence="3">The sequence shown here is derived from an EMBL/GenBank/DDBJ whole genome shotgun (WGS) entry which is preliminary data.</text>
</comment>